<keyword evidence="6" id="KW-1185">Reference proteome</keyword>
<dbReference type="PANTHER" id="PTHR33154:SF33">
    <property type="entry name" value="TRANSCRIPTIONAL REPRESSOR SDPR"/>
    <property type="match status" value="1"/>
</dbReference>
<dbReference type="InterPro" id="IPR051081">
    <property type="entry name" value="HTH_MetalResp_TranReg"/>
</dbReference>
<dbReference type="PROSITE" id="PS50987">
    <property type="entry name" value="HTH_ARSR_2"/>
    <property type="match status" value="1"/>
</dbReference>
<dbReference type="SMART" id="SM00418">
    <property type="entry name" value="HTH_ARSR"/>
    <property type="match status" value="1"/>
</dbReference>
<keyword evidence="3" id="KW-0804">Transcription</keyword>
<evidence type="ECO:0000256" key="1">
    <source>
        <dbReference type="ARBA" id="ARBA00023015"/>
    </source>
</evidence>
<dbReference type="PANTHER" id="PTHR33154">
    <property type="entry name" value="TRANSCRIPTIONAL REGULATOR, ARSR FAMILY"/>
    <property type="match status" value="1"/>
</dbReference>
<proteinExistence type="predicted"/>
<dbReference type="Proteomes" id="UP000260812">
    <property type="component" value="Unassembled WGS sequence"/>
</dbReference>
<dbReference type="InterPro" id="IPR001845">
    <property type="entry name" value="HTH_ArsR_DNA-bd_dom"/>
</dbReference>
<dbReference type="InterPro" id="IPR036388">
    <property type="entry name" value="WH-like_DNA-bd_sf"/>
</dbReference>
<dbReference type="Gene3D" id="1.10.10.10">
    <property type="entry name" value="Winged helix-like DNA-binding domain superfamily/Winged helix DNA-binding domain"/>
    <property type="match status" value="1"/>
</dbReference>
<dbReference type="AlphaFoldDB" id="A0A3E3HYK5"/>
<dbReference type="RefSeq" id="WP_117545368.1">
    <property type="nucleotide sequence ID" value="NZ_QVLV01000019.1"/>
</dbReference>
<dbReference type="GeneID" id="97989324"/>
<keyword evidence="2" id="KW-0238">DNA-binding</keyword>
<dbReference type="SUPFAM" id="SSF46785">
    <property type="entry name" value="Winged helix' DNA-binding domain"/>
    <property type="match status" value="1"/>
</dbReference>
<organism evidence="5 6">
    <name type="scientific">Eisenbergiella massiliensis</name>
    <dbReference type="NCBI Taxonomy" id="1720294"/>
    <lineage>
        <taxon>Bacteria</taxon>
        <taxon>Bacillati</taxon>
        <taxon>Bacillota</taxon>
        <taxon>Clostridia</taxon>
        <taxon>Lachnospirales</taxon>
        <taxon>Lachnospiraceae</taxon>
        <taxon>Eisenbergiella</taxon>
    </lineage>
</organism>
<accession>A0A3E3HYK5</accession>
<gene>
    <name evidence="5" type="ORF">DXC51_21280</name>
</gene>
<evidence type="ECO:0000313" key="5">
    <source>
        <dbReference type="EMBL" id="RGE56918.1"/>
    </source>
</evidence>
<dbReference type="GO" id="GO:0003677">
    <property type="term" value="F:DNA binding"/>
    <property type="evidence" value="ECO:0007669"/>
    <property type="project" value="UniProtKB-KW"/>
</dbReference>
<dbReference type="CDD" id="cd00090">
    <property type="entry name" value="HTH_ARSR"/>
    <property type="match status" value="1"/>
</dbReference>
<keyword evidence="1" id="KW-0805">Transcription regulation</keyword>
<dbReference type="Pfam" id="PF13412">
    <property type="entry name" value="HTH_24"/>
    <property type="match status" value="1"/>
</dbReference>
<comment type="caution">
    <text evidence="5">The sequence shown here is derived from an EMBL/GenBank/DDBJ whole genome shotgun (WGS) entry which is preliminary data.</text>
</comment>
<protein>
    <submittedName>
        <fullName evidence="5">Winged helix-turn-helix transcriptional regulator</fullName>
    </submittedName>
</protein>
<dbReference type="EMBL" id="QVLV01000019">
    <property type="protein sequence ID" value="RGE56918.1"/>
    <property type="molecule type" value="Genomic_DNA"/>
</dbReference>
<dbReference type="GO" id="GO:0003700">
    <property type="term" value="F:DNA-binding transcription factor activity"/>
    <property type="evidence" value="ECO:0007669"/>
    <property type="project" value="InterPro"/>
</dbReference>
<evidence type="ECO:0000259" key="4">
    <source>
        <dbReference type="PROSITE" id="PS50987"/>
    </source>
</evidence>
<evidence type="ECO:0000256" key="2">
    <source>
        <dbReference type="ARBA" id="ARBA00023125"/>
    </source>
</evidence>
<dbReference type="InterPro" id="IPR036390">
    <property type="entry name" value="WH_DNA-bd_sf"/>
</dbReference>
<evidence type="ECO:0000313" key="6">
    <source>
        <dbReference type="Proteomes" id="UP000260812"/>
    </source>
</evidence>
<sequence length="314" mass="35182">MLHIKSLKEGLDIFKALGSEVRIEIIEALLENRGMNMNELAGRLNISNGALTGHIKKLEECGLVSISNESAGHGNQKKCFVHLDKILVDLDGRADDKNVYQTDIKVGHFSDYKVYPTCGLASGNAIIGEVDDVRYFAHPDRYNADMLWFTQGFVEYMIPNFIPCAQKIDQITISLEICSEAPGVNDIWPSDISFILNGRKIAQWTSPGDFGSVRGVFTPDWWYPNWNQYGLLKILVINKSGTFIDGLQVSDISVKDFNLDYKSVIKFKMEVAEDAAHVGGLTIFGKGFGNYNQDISVRINYSPMNESVERETEH</sequence>
<feature type="domain" description="HTH arsR-type" evidence="4">
    <location>
        <begin position="2"/>
        <end position="98"/>
    </location>
</feature>
<evidence type="ECO:0000256" key="3">
    <source>
        <dbReference type="ARBA" id="ARBA00023163"/>
    </source>
</evidence>
<reference evidence="5" key="1">
    <citation type="submission" date="2018-08" db="EMBL/GenBank/DDBJ databases">
        <title>A genome reference for cultivated species of the human gut microbiota.</title>
        <authorList>
            <person name="Zou Y."/>
            <person name="Xue W."/>
            <person name="Luo G."/>
        </authorList>
    </citation>
    <scope>NUCLEOTIDE SEQUENCE [LARGE SCALE GENOMIC DNA]</scope>
    <source>
        <strain evidence="5">TF05-5AC</strain>
    </source>
</reference>
<name>A0A3E3HYK5_9FIRM</name>
<dbReference type="InterPro" id="IPR011991">
    <property type="entry name" value="ArsR-like_HTH"/>
</dbReference>